<evidence type="ECO:0000313" key="2">
    <source>
        <dbReference type="EMBL" id="KIM59610.1"/>
    </source>
</evidence>
<dbReference type="OrthoDB" id="5595751at2759"/>
<gene>
    <name evidence="2" type="ORF">SCLCIDRAFT_125783</name>
</gene>
<dbReference type="InterPro" id="IPR036108">
    <property type="entry name" value="4pyrrol_syn_uPrphyn_synt_sf"/>
</dbReference>
<dbReference type="SUPFAM" id="SSF69618">
    <property type="entry name" value="HemD-like"/>
    <property type="match status" value="1"/>
</dbReference>
<name>A0A0C3DG00_9AGAM</name>
<accession>A0A0C3DG00</accession>
<protein>
    <recommendedName>
        <fullName evidence="1">Tetrapyrrole biosynthesis uroporphyrinogen III synthase domain-containing protein</fullName>
    </recommendedName>
</protein>
<sequence length="303" mass="32150">MTTRTHTNPAKNVLLLRTPAEGGLDGFEDAFNTRGYLPISVPVLETIFVNVADLSSKIAAGPQNQSLSGVIVTSKRGLEAWSNAVKSIASDDPGLVPVGWSSVPFYAIGEATASAAAELRAAWPSRLIPGDIRGQAQSGTAEQLAHFILSDLSARVEGSTARRLLYLTGDKNRDTLPNILTSGGIVLDALQVYATHGSPSFPHDLKNAIENVQADPSQSWGWVVFFAPSAAEQVLPTLLDQFQFQGIDSSTGFAGNKQRVRIAVIGPTTASFMRDTLKLHVDVVAPRPTSKDLASAIAVFDGT</sequence>
<reference evidence="3" key="2">
    <citation type="submission" date="2015-01" db="EMBL/GenBank/DDBJ databases">
        <title>Evolutionary Origins and Diversification of the Mycorrhizal Mutualists.</title>
        <authorList>
            <consortium name="DOE Joint Genome Institute"/>
            <consortium name="Mycorrhizal Genomics Consortium"/>
            <person name="Kohler A."/>
            <person name="Kuo A."/>
            <person name="Nagy L.G."/>
            <person name="Floudas D."/>
            <person name="Copeland A."/>
            <person name="Barry K.W."/>
            <person name="Cichocki N."/>
            <person name="Veneault-Fourrey C."/>
            <person name="LaButti K."/>
            <person name="Lindquist E.A."/>
            <person name="Lipzen A."/>
            <person name="Lundell T."/>
            <person name="Morin E."/>
            <person name="Murat C."/>
            <person name="Riley R."/>
            <person name="Ohm R."/>
            <person name="Sun H."/>
            <person name="Tunlid A."/>
            <person name="Henrissat B."/>
            <person name="Grigoriev I.V."/>
            <person name="Hibbett D.S."/>
            <person name="Martin F."/>
        </authorList>
    </citation>
    <scope>NUCLEOTIDE SEQUENCE [LARGE SCALE GENOMIC DNA]</scope>
    <source>
        <strain evidence="3">Foug A</strain>
    </source>
</reference>
<dbReference type="GO" id="GO:0004852">
    <property type="term" value="F:uroporphyrinogen-III synthase activity"/>
    <property type="evidence" value="ECO:0007669"/>
    <property type="project" value="InterPro"/>
</dbReference>
<dbReference type="HOGENOM" id="CLU_051874_0_1_1"/>
<feature type="domain" description="Tetrapyrrole biosynthesis uroporphyrinogen III synthase" evidence="1">
    <location>
        <begin position="28"/>
        <end position="294"/>
    </location>
</feature>
<evidence type="ECO:0000313" key="3">
    <source>
        <dbReference type="Proteomes" id="UP000053989"/>
    </source>
</evidence>
<dbReference type="GO" id="GO:0006780">
    <property type="term" value="P:uroporphyrinogen III biosynthetic process"/>
    <property type="evidence" value="ECO:0007669"/>
    <property type="project" value="InterPro"/>
</dbReference>
<dbReference type="InParanoid" id="A0A0C3DG00"/>
<dbReference type="Proteomes" id="UP000053989">
    <property type="component" value="Unassembled WGS sequence"/>
</dbReference>
<dbReference type="EMBL" id="KN822071">
    <property type="protein sequence ID" value="KIM59610.1"/>
    <property type="molecule type" value="Genomic_DNA"/>
</dbReference>
<dbReference type="Pfam" id="PF02602">
    <property type="entry name" value="HEM4"/>
    <property type="match status" value="1"/>
</dbReference>
<dbReference type="PANTHER" id="PTHR12390:SF0">
    <property type="entry name" value="UROPORPHYRINOGEN-III SYNTHASE"/>
    <property type="match status" value="1"/>
</dbReference>
<dbReference type="UniPathway" id="UPA00251">
    <property type="reaction ID" value="UER00320"/>
</dbReference>
<dbReference type="Gene3D" id="3.40.50.10090">
    <property type="match status" value="2"/>
</dbReference>
<reference evidence="2 3" key="1">
    <citation type="submission" date="2014-04" db="EMBL/GenBank/DDBJ databases">
        <authorList>
            <consortium name="DOE Joint Genome Institute"/>
            <person name="Kuo A."/>
            <person name="Kohler A."/>
            <person name="Nagy L.G."/>
            <person name="Floudas D."/>
            <person name="Copeland A."/>
            <person name="Barry K.W."/>
            <person name="Cichocki N."/>
            <person name="Veneault-Fourrey C."/>
            <person name="LaButti K."/>
            <person name="Lindquist E.A."/>
            <person name="Lipzen A."/>
            <person name="Lundell T."/>
            <person name="Morin E."/>
            <person name="Murat C."/>
            <person name="Sun H."/>
            <person name="Tunlid A."/>
            <person name="Henrissat B."/>
            <person name="Grigoriev I.V."/>
            <person name="Hibbett D.S."/>
            <person name="Martin F."/>
            <person name="Nordberg H.P."/>
            <person name="Cantor M.N."/>
            <person name="Hua S.X."/>
        </authorList>
    </citation>
    <scope>NUCLEOTIDE SEQUENCE [LARGE SCALE GENOMIC DNA]</scope>
    <source>
        <strain evidence="2 3">Foug A</strain>
    </source>
</reference>
<proteinExistence type="predicted"/>
<dbReference type="STRING" id="1036808.A0A0C3DG00"/>
<dbReference type="CDD" id="cd06578">
    <property type="entry name" value="HemD"/>
    <property type="match status" value="1"/>
</dbReference>
<dbReference type="InterPro" id="IPR039793">
    <property type="entry name" value="UROS/Hem4"/>
</dbReference>
<dbReference type="FunCoup" id="A0A0C3DG00">
    <property type="interactions" value="297"/>
</dbReference>
<keyword evidence="3" id="KW-1185">Reference proteome</keyword>
<dbReference type="InterPro" id="IPR003754">
    <property type="entry name" value="4pyrrol_synth_uPrphyn_synth"/>
</dbReference>
<dbReference type="GO" id="GO:0006782">
    <property type="term" value="P:protoporphyrinogen IX biosynthetic process"/>
    <property type="evidence" value="ECO:0007669"/>
    <property type="project" value="UniProtKB-UniPathway"/>
</dbReference>
<organism evidence="2 3">
    <name type="scientific">Scleroderma citrinum Foug A</name>
    <dbReference type="NCBI Taxonomy" id="1036808"/>
    <lineage>
        <taxon>Eukaryota</taxon>
        <taxon>Fungi</taxon>
        <taxon>Dikarya</taxon>
        <taxon>Basidiomycota</taxon>
        <taxon>Agaricomycotina</taxon>
        <taxon>Agaricomycetes</taxon>
        <taxon>Agaricomycetidae</taxon>
        <taxon>Boletales</taxon>
        <taxon>Sclerodermatineae</taxon>
        <taxon>Sclerodermataceae</taxon>
        <taxon>Scleroderma</taxon>
    </lineage>
</organism>
<dbReference type="GO" id="GO:0005829">
    <property type="term" value="C:cytosol"/>
    <property type="evidence" value="ECO:0007669"/>
    <property type="project" value="TreeGrafter"/>
</dbReference>
<dbReference type="PANTHER" id="PTHR12390">
    <property type="entry name" value="UROPORPHYRINOGEN III SYNTHASE"/>
    <property type="match status" value="1"/>
</dbReference>
<evidence type="ECO:0000259" key="1">
    <source>
        <dbReference type="Pfam" id="PF02602"/>
    </source>
</evidence>
<dbReference type="AlphaFoldDB" id="A0A0C3DG00"/>